<organism evidence="1 2">
    <name type="scientific">Campylobacter fetus</name>
    <dbReference type="NCBI Taxonomy" id="196"/>
    <lineage>
        <taxon>Bacteria</taxon>
        <taxon>Pseudomonadati</taxon>
        <taxon>Campylobacterota</taxon>
        <taxon>Epsilonproteobacteria</taxon>
        <taxon>Campylobacterales</taxon>
        <taxon>Campylobacteraceae</taxon>
        <taxon>Campylobacter</taxon>
    </lineage>
</organism>
<dbReference type="GeneID" id="61065607"/>
<dbReference type="Proteomes" id="UP000535509">
    <property type="component" value="Unassembled WGS sequence"/>
</dbReference>
<accession>A0A5L4ING4</accession>
<reference evidence="1 2" key="1">
    <citation type="submission" date="2018-06" db="EMBL/GenBank/DDBJ databases">
        <authorList>
            <consortium name="PulseNet: The National Subtyping Network for Foodborne Disease Surveillance"/>
            <person name="Tarr C.L."/>
            <person name="Trees E."/>
            <person name="Katz L.S."/>
            <person name="Carleton-Romer H.A."/>
            <person name="Stroika S."/>
            <person name="Kucerova Z."/>
            <person name="Roache K.F."/>
            <person name="Sabol A.L."/>
            <person name="Besser J."/>
            <person name="Gerner-Smidt P."/>
        </authorList>
    </citation>
    <scope>NUCLEOTIDE SEQUENCE [LARGE SCALE GENOMIC DNA]</scope>
    <source>
        <strain evidence="1 2">PNUSAC001503</strain>
    </source>
</reference>
<evidence type="ECO:0000313" key="2">
    <source>
        <dbReference type="Proteomes" id="UP000535509"/>
    </source>
</evidence>
<proteinExistence type="predicted"/>
<protein>
    <submittedName>
        <fullName evidence="1">Uncharacterized protein</fullName>
    </submittedName>
</protein>
<evidence type="ECO:0000313" key="1">
    <source>
        <dbReference type="EMBL" id="EAI8858233.1"/>
    </source>
</evidence>
<dbReference type="AlphaFoldDB" id="A0A5L4ING4"/>
<name>A0A5L4ING4_CAMFE</name>
<dbReference type="EMBL" id="AABTCC010000001">
    <property type="protein sequence ID" value="EAI8858233.1"/>
    <property type="molecule type" value="Genomic_DNA"/>
</dbReference>
<sequence>MVALGFVLLAFYPVLGFLVLVMSIRLVGEYALVKPGREMLFVPLNSESKYKVKNFLDSVKNMKKRIINLKIRS</sequence>
<comment type="caution">
    <text evidence="1">The sequence shown here is derived from an EMBL/GenBank/DDBJ whole genome shotgun (WGS) entry which is preliminary data.</text>
</comment>
<dbReference type="RefSeq" id="WP_011732345.1">
    <property type="nucleotide sequence ID" value="NZ_AACCWR020000028.1"/>
</dbReference>
<gene>
    <name evidence="1" type="ORF">CX802_00020</name>
</gene>
<keyword evidence="2" id="KW-1185">Reference proteome</keyword>